<evidence type="ECO:0000313" key="5">
    <source>
        <dbReference type="EMBL" id="KAJ3506008.1"/>
    </source>
</evidence>
<keyword evidence="2" id="KW-0812">Transmembrane</keyword>
<dbReference type="AlphaFoldDB" id="A0A9W8JXT9"/>
<dbReference type="PANTHER" id="PTHR13018:SF143">
    <property type="entry name" value="CSC1_OSCA1-LIKE 7TM REGION DOMAIN-CONTAINING PROTEIN"/>
    <property type="match status" value="1"/>
</dbReference>
<dbReference type="InterPro" id="IPR027815">
    <property type="entry name" value="CSC1/OSCA1-like_cyt"/>
</dbReference>
<feature type="domain" description="CSC1/OSCA1-like cytosolic" evidence="4">
    <location>
        <begin position="126"/>
        <end position="257"/>
    </location>
</feature>
<keyword evidence="6" id="KW-1185">Reference proteome</keyword>
<feature type="domain" description="CSC1/OSCA1-like N-terminal transmembrane" evidence="3">
    <location>
        <begin position="2"/>
        <end position="102"/>
    </location>
</feature>
<evidence type="ECO:0000256" key="2">
    <source>
        <dbReference type="SAM" id="Phobius"/>
    </source>
</evidence>
<feature type="region of interest" description="Disordered" evidence="1">
    <location>
        <begin position="199"/>
        <end position="229"/>
    </location>
</feature>
<gene>
    <name evidence="5" type="ORF">NLJ89_g7111</name>
</gene>
<accession>A0A9W8JXT9</accession>
<feature type="transmembrane region" description="Helical" evidence="2">
    <location>
        <begin position="81"/>
        <end position="99"/>
    </location>
</feature>
<comment type="caution">
    <text evidence="5">The sequence shown here is derived from an EMBL/GenBank/DDBJ whole genome shotgun (WGS) entry which is preliminary data.</text>
</comment>
<proteinExistence type="predicted"/>
<evidence type="ECO:0008006" key="7">
    <source>
        <dbReference type="Google" id="ProtNLM"/>
    </source>
</evidence>
<dbReference type="GO" id="GO:0005886">
    <property type="term" value="C:plasma membrane"/>
    <property type="evidence" value="ECO:0007669"/>
    <property type="project" value="TreeGrafter"/>
</dbReference>
<feature type="compositionally biased region" description="Basic and acidic residues" evidence="1">
    <location>
        <begin position="199"/>
        <end position="213"/>
    </location>
</feature>
<evidence type="ECO:0000259" key="4">
    <source>
        <dbReference type="Pfam" id="PF14703"/>
    </source>
</evidence>
<sequence length="281" mass="32340">MFLWPVKVFNADYRSIITANGLDAYFFVRFLRVMAITLLPIWFISWAVLLPVTSANTSVPGLSGLDMFTFGNVATNKQSRYAAHLILVYGFTVWIFVVIKKEMRHFVFTRQQHLMERTHAKSVQANTILITGIPKKYLTQDALYKLFNGLPGGVKKIWINRNLKELPDIYDRRLAATAKLEAAETQLLRIAAKRRLKSLKDASKSKESKRTDPEADPVQNAEHDVPREERPTHKLGFLGLIGEKVDTIEWARQEIAMNADRRRLRLLPRHPRKMISWKAAL</sequence>
<dbReference type="OrthoDB" id="1076608at2759"/>
<dbReference type="Pfam" id="PF13967">
    <property type="entry name" value="RSN1_TM"/>
    <property type="match status" value="1"/>
</dbReference>
<dbReference type="Pfam" id="PF14703">
    <property type="entry name" value="PHM7_cyt"/>
    <property type="match status" value="1"/>
</dbReference>
<dbReference type="InterPro" id="IPR045122">
    <property type="entry name" value="Csc1-like"/>
</dbReference>
<keyword evidence="2" id="KW-1133">Transmembrane helix</keyword>
<name>A0A9W8JXT9_9AGAR</name>
<dbReference type="EMBL" id="JANKHO010000816">
    <property type="protein sequence ID" value="KAJ3506008.1"/>
    <property type="molecule type" value="Genomic_DNA"/>
</dbReference>
<evidence type="ECO:0000313" key="6">
    <source>
        <dbReference type="Proteomes" id="UP001148786"/>
    </source>
</evidence>
<protein>
    <recommendedName>
        <fullName evidence="7">CSC1/OSCA1-like cytosolic domain-containing protein</fullName>
    </recommendedName>
</protein>
<dbReference type="GO" id="GO:0005227">
    <property type="term" value="F:calcium-activated cation channel activity"/>
    <property type="evidence" value="ECO:0007669"/>
    <property type="project" value="InterPro"/>
</dbReference>
<reference evidence="5" key="1">
    <citation type="submission" date="2022-07" db="EMBL/GenBank/DDBJ databases">
        <title>Genome Sequence of Agrocybe chaxingu.</title>
        <authorList>
            <person name="Buettner E."/>
        </authorList>
    </citation>
    <scope>NUCLEOTIDE SEQUENCE</scope>
    <source>
        <strain evidence="5">MP-N11</strain>
    </source>
</reference>
<evidence type="ECO:0000256" key="1">
    <source>
        <dbReference type="SAM" id="MobiDB-lite"/>
    </source>
</evidence>
<feature type="transmembrane region" description="Helical" evidence="2">
    <location>
        <begin position="30"/>
        <end position="49"/>
    </location>
</feature>
<dbReference type="Proteomes" id="UP001148786">
    <property type="component" value="Unassembled WGS sequence"/>
</dbReference>
<organism evidence="5 6">
    <name type="scientific">Agrocybe chaxingu</name>
    <dbReference type="NCBI Taxonomy" id="84603"/>
    <lineage>
        <taxon>Eukaryota</taxon>
        <taxon>Fungi</taxon>
        <taxon>Dikarya</taxon>
        <taxon>Basidiomycota</taxon>
        <taxon>Agaricomycotina</taxon>
        <taxon>Agaricomycetes</taxon>
        <taxon>Agaricomycetidae</taxon>
        <taxon>Agaricales</taxon>
        <taxon>Agaricineae</taxon>
        <taxon>Strophariaceae</taxon>
        <taxon>Agrocybe</taxon>
    </lineage>
</organism>
<dbReference type="PANTHER" id="PTHR13018">
    <property type="entry name" value="PROBABLE MEMBRANE PROTEIN DUF221-RELATED"/>
    <property type="match status" value="1"/>
</dbReference>
<keyword evidence="2" id="KW-0472">Membrane</keyword>
<evidence type="ECO:0000259" key="3">
    <source>
        <dbReference type="Pfam" id="PF13967"/>
    </source>
</evidence>
<dbReference type="InterPro" id="IPR032880">
    <property type="entry name" value="CSC1/OSCA1-like_N"/>
</dbReference>